<dbReference type="Proteomes" id="UP000663671">
    <property type="component" value="Chromosome 6"/>
</dbReference>
<dbReference type="EMBL" id="CP069116">
    <property type="protein sequence ID" value="QSS66966.1"/>
    <property type="molecule type" value="Genomic_DNA"/>
</dbReference>
<feature type="domain" description="Heterokaryon incompatibility" evidence="2">
    <location>
        <begin position="63"/>
        <end position="204"/>
    </location>
</feature>
<dbReference type="Pfam" id="PF06985">
    <property type="entry name" value="HET"/>
    <property type="match status" value="1"/>
</dbReference>
<evidence type="ECO:0000256" key="1">
    <source>
        <dbReference type="SAM" id="MobiDB-lite"/>
    </source>
</evidence>
<feature type="region of interest" description="Disordered" evidence="1">
    <location>
        <begin position="419"/>
        <end position="475"/>
    </location>
</feature>
<reference evidence="3" key="1">
    <citation type="submission" date="2021-01" db="EMBL/GenBank/DDBJ databases">
        <title>Chromosome-level genome assembly of a human fungal pathogen reveals clustering of transcriptionally co-regulated genes.</title>
        <authorList>
            <person name="Voorhies M."/>
            <person name="Cohen S."/>
            <person name="Shea T.P."/>
            <person name="Petrus S."/>
            <person name="Munoz J.F."/>
            <person name="Poplawski S."/>
            <person name="Goldman W.E."/>
            <person name="Michael T."/>
            <person name="Cuomo C.A."/>
            <person name="Sil A."/>
            <person name="Beyhan S."/>
        </authorList>
    </citation>
    <scope>NUCLEOTIDE SEQUENCE</scope>
    <source>
        <strain evidence="3">WU24</strain>
    </source>
</reference>
<protein>
    <recommendedName>
        <fullName evidence="2">Heterokaryon incompatibility domain-containing protein</fullName>
    </recommendedName>
</protein>
<sequence length="829" mass="93801">MASYDYRRQLPLRREEFRLVRLHMGAANAELECDLLRRSLPSDDDPEPNRFGYGVRAPTPEPYDALSYTWGPKGQNCQIKILQGSESHPMEIRPNLKAALLRFRQPNSHRYLWVDALCVDQANQEEKSIQVSMMFRIFDAADNVRVWLGEEADESTRAMEFIRSRLKPDEFDKAVEDPSLLREWVALSGLIRRPWFSRRWIIQEIALAKKATVYCGGACVEWEEFANAVSLLVHSKENVRQLLRRSSEYCNHPDYLGDVSQSAAARLIDTSDNMFRKSEKGQILERLLSLEELMSTLSAFEASDPRDVLYAVLWLARDARPGFRRGGEVIPPDDQSIFSGLSGFTEYPTSPTNNSDVLPSAYLQFGSPERRKRAHSDGTYNNSMGFKRLHSMDQNHPVPQIFVSPDIVSEPAVITTSVNGHAGEHTTPPQLPAPPEKSLGPPAIHLDIPSTQGSVDSNQSPRGESDRSSRADSVEPKEGLAIKIVRTLRARRRKNRIPVDYNKSVLEVCKDVLKFIFTESRSLDMLCRPWAPSGLNLPSWMRPVSDNPFATERHGVYRRVNADPLVGKPWPSPNLYRAAHSIPADWKFDPEVNESLNIQGFVLDTIRKKASAARAGVIPSDWNKIVGWENTSSPPPETFWRTLVGNRDFTSHKPPRHWRKACHDAFSLRTSGGDLDIKEAVAYECPKFVQQYLERVQCTVWSRRLAVLSSIPVQESLCLVPMCAKKGDKNCTSGYESGPISYELIGECYVHGMMDGEALAYKQKYKIKGQNFDVRSVNNLDILFATVVLPSTLKLFRVKYTGLRKGKSLWKLSHGYGLEEVRSSVVQSY</sequence>
<organism evidence="3 4">
    <name type="scientific">Ajellomyces capsulatus</name>
    <name type="common">Darling's disease fungus</name>
    <name type="synonym">Histoplasma capsulatum</name>
    <dbReference type="NCBI Taxonomy" id="5037"/>
    <lineage>
        <taxon>Eukaryota</taxon>
        <taxon>Fungi</taxon>
        <taxon>Dikarya</taxon>
        <taxon>Ascomycota</taxon>
        <taxon>Pezizomycotina</taxon>
        <taxon>Eurotiomycetes</taxon>
        <taxon>Eurotiomycetidae</taxon>
        <taxon>Onygenales</taxon>
        <taxon>Ajellomycetaceae</taxon>
        <taxon>Histoplasma</taxon>
    </lineage>
</organism>
<accession>A0A8A1MKF2</accession>
<dbReference type="VEuPathDB" id="FungiDB:I7I51_03178"/>
<evidence type="ECO:0000259" key="2">
    <source>
        <dbReference type="Pfam" id="PF06985"/>
    </source>
</evidence>
<dbReference type="InterPro" id="IPR052895">
    <property type="entry name" value="HetReg/Transcr_Mod"/>
</dbReference>
<feature type="compositionally biased region" description="Polar residues" evidence="1">
    <location>
        <begin position="449"/>
        <end position="462"/>
    </location>
</feature>
<dbReference type="OrthoDB" id="3477286at2759"/>
<proteinExistence type="predicted"/>
<dbReference type="InterPro" id="IPR010730">
    <property type="entry name" value="HET"/>
</dbReference>
<dbReference type="PANTHER" id="PTHR24148">
    <property type="entry name" value="ANKYRIN REPEAT DOMAIN-CONTAINING PROTEIN 39 HOMOLOG-RELATED"/>
    <property type="match status" value="1"/>
</dbReference>
<gene>
    <name evidence="3" type="ORF">I7I51_03178</name>
</gene>
<evidence type="ECO:0000313" key="3">
    <source>
        <dbReference type="EMBL" id="QSS66966.1"/>
    </source>
</evidence>
<dbReference type="PANTHER" id="PTHR24148:SF64">
    <property type="entry name" value="HETEROKARYON INCOMPATIBILITY DOMAIN-CONTAINING PROTEIN"/>
    <property type="match status" value="1"/>
</dbReference>
<name>A0A8A1MKF2_AJECA</name>
<feature type="compositionally biased region" description="Basic and acidic residues" evidence="1">
    <location>
        <begin position="463"/>
        <end position="475"/>
    </location>
</feature>
<dbReference type="AlphaFoldDB" id="A0A8A1MKF2"/>
<evidence type="ECO:0000313" key="4">
    <source>
        <dbReference type="Proteomes" id="UP000663671"/>
    </source>
</evidence>